<dbReference type="CDD" id="cd00077">
    <property type="entry name" value="HDc"/>
    <property type="match status" value="1"/>
</dbReference>
<evidence type="ECO:0000256" key="1">
    <source>
        <dbReference type="ARBA" id="ARBA00022801"/>
    </source>
</evidence>
<dbReference type="EMBL" id="DVJK01000246">
    <property type="protein sequence ID" value="HIS67628.1"/>
    <property type="molecule type" value="Genomic_DNA"/>
</dbReference>
<dbReference type="NCBIfam" id="TIGR01353">
    <property type="entry name" value="dGTP_triPase"/>
    <property type="match status" value="1"/>
</dbReference>
<evidence type="ECO:0000313" key="4">
    <source>
        <dbReference type="EMBL" id="HIS67628.1"/>
    </source>
</evidence>
<reference evidence="4" key="2">
    <citation type="journal article" date="2021" name="PeerJ">
        <title>Extensive microbial diversity within the chicken gut microbiome revealed by metagenomics and culture.</title>
        <authorList>
            <person name="Gilroy R."/>
            <person name="Ravi A."/>
            <person name="Getino M."/>
            <person name="Pursley I."/>
            <person name="Horton D.L."/>
            <person name="Alikhan N.F."/>
            <person name="Baker D."/>
            <person name="Gharbi K."/>
            <person name="Hall N."/>
            <person name="Watson M."/>
            <person name="Adriaenssens E.M."/>
            <person name="Foster-Nyarko E."/>
            <person name="Jarju S."/>
            <person name="Secka A."/>
            <person name="Antonio M."/>
            <person name="Oren A."/>
            <person name="Chaudhuri R.R."/>
            <person name="La Ragione R."/>
            <person name="Hildebrand F."/>
            <person name="Pallen M.J."/>
        </authorList>
    </citation>
    <scope>NUCLEOTIDE SEQUENCE</scope>
    <source>
        <strain evidence="4">ChiHjej10B9-9673</strain>
    </source>
</reference>
<dbReference type="AlphaFoldDB" id="A0A9D1JW85"/>
<dbReference type="InterPro" id="IPR006674">
    <property type="entry name" value="HD_domain"/>
</dbReference>
<organism evidence="4 5">
    <name type="scientific">Candidatus Scatomorpha merdipullorum</name>
    <dbReference type="NCBI Taxonomy" id="2840927"/>
    <lineage>
        <taxon>Bacteria</taxon>
        <taxon>Bacillati</taxon>
        <taxon>Bacillota</taxon>
        <taxon>Clostridia</taxon>
        <taxon>Eubacteriales</taxon>
        <taxon>Candidatus Scatomorpha</taxon>
    </lineage>
</organism>
<dbReference type="PANTHER" id="PTHR11373">
    <property type="entry name" value="DEOXYNUCLEOSIDE TRIPHOSPHATE TRIPHOSPHOHYDROLASE"/>
    <property type="match status" value="1"/>
</dbReference>
<reference evidence="4" key="1">
    <citation type="submission" date="2020-10" db="EMBL/GenBank/DDBJ databases">
        <authorList>
            <person name="Gilroy R."/>
        </authorList>
    </citation>
    <scope>NUCLEOTIDE SEQUENCE</scope>
    <source>
        <strain evidence="4">ChiHjej10B9-9673</strain>
    </source>
</reference>
<dbReference type="GO" id="GO:0006203">
    <property type="term" value="P:dGTP catabolic process"/>
    <property type="evidence" value="ECO:0007669"/>
    <property type="project" value="TreeGrafter"/>
</dbReference>
<dbReference type="InterPro" id="IPR026875">
    <property type="entry name" value="PHydrolase_assoc_dom"/>
</dbReference>
<dbReference type="SMART" id="SM00471">
    <property type="entry name" value="HDc"/>
    <property type="match status" value="1"/>
</dbReference>
<dbReference type="InterPro" id="IPR006261">
    <property type="entry name" value="dGTPase"/>
</dbReference>
<dbReference type="SUPFAM" id="SSF109604">
    <property type="entry name" value="HD-domain/PDEase-like"/>
    <property type="match status" value="1"/>
</dbReference>
<dbReference type="InterPro" id="IPR050135">
    <property type="entry name" value="dGTPase-like"/>
</dbReference>
<comment type="caution">
    <text evidence="4">The sequence shown here is derived from an EMBL/GenBank/DDBJ whole genome shotgun (WGS) entry which is preliminary data.</text>
</comment>
<dbReference type="Gene3D" id="1.10.3210.10">
    <property type="entry name" value="Hypothetical protein af1432"/>
    <property type="match status" value="1"/>
</dbReference>
<protein>
    <recommendedName>
        <fullName evidence="2">Deoxyguanosinetriphosphate triphosphohydrolase-like protein</fullName>
    </recommendedName>
</protein>
<evidence type="ECO:0000256" key="2">
    <source>
        <dbReference type="HAMAP-Rule" id="MF_01212"/>
    </source>
</evidence>
<evidence type="ECO:0000259" key="3">
    <source>
        <dbReference type="PROSITE" id="PS51831"/>
    </source>
</evidence>
<dbReference type="PROSITE" id="PS51831">
    <property type="entry name" value="HD"/>
    <property type="match status" value="1"/>
</dbReference>
<dbReference type="PANTHER" id="PTHR11373:SF43">
    <property type="entry name" value="DEOXYGUANOSINETRIPHOSPHATE TRIPHOSPHOHYDROLASE-LIKE PROTEIN"/>
    <property type="match status" value="1"/>
</dbReference>
<comment type="similarity">
    <text evidence="2">Belongs to the dGTPase family. Type 2 subfamily.</text>
</comment>
<dbReference type="InterPro" id="IPR023023">
    <property type="entry name" value="dNTPase_2"/>
</dbReference>
<dbReference type="Pfam" id="PF01966">
    <property type="entry name" value="HD"/>
    <property type="match status" value="1"/>
</dbReference>
<keyword evidence="1 2" id="KW-0378">Hydrolase</keyword>
<dbReference type="Pfam" id="PF13286">
    <property type="entry name" value="HD_assoc"/>
    <property type="match status" value="1"/>
</dbReference>
<gene>
    <name evidence="4" type="ORF">IAC18_08680</name>
</gene>
<dbReference type="HAMAP" id="MF_01212">
    <property type="entry name" value="dGTPase_type2"/>
    <property type="match status" value="1"/>
</dbReference>
<feature type="domain" description="HD" evidence="3">
    <location>
        <begin position="82"/>
        <end position="193"/>
    </location>
</feature>
<dbReference type="GO" id="GO:0008832">
    <property type="term" value="F:dGTPase activity"/>
    <property type="evidence" value="ECO:0007669"/>
    <property type="project" value="TreeGrafter"/>
</dbReference>
<evidence type="ECO:0000313" key="5">
    <source>
        <dbReference type="Proteomes" id="UP000824001"/>
    </source>
</evidence>
<dbReference type="Proteomes" id="UP000824001">
    <property type="component" value="Unassembled WGS sequence"/>
</dbReference>
<sequence>MQGGADMANLRELRQRDELTLVCERGVRAADSAGRPRPEPECEMRTCFQRDVDRITHSKAFRRLKHKTQVFLQPEGDHYRTRLTHTLEVARIARTISRALRLNEDLTEAIALGHDLGHTPFGHAGERALNEIYPGGFRHYEQSLRVVDRLEKDGRGLNLCEETRRGILNHTTGKPRGSLEADVVRLSDRIAYINHDLDDAERAGILSPGDEPAIVRERLGLRNSRRINSIVSDVIETSAGQDVILMSPGISEAVQVFTDFMYSEVYKNPVAKGEESKVHDILLGIWRHYVRHPEALPEDYRRIAGEDGLERAVTDYVSGMTDKYVIDVYMDLFIPRSWQVR</sequence>
<accession>A0A9D1JW85</accession>
<proteinExistence type="inferred from homology"/>
<name>A0A9D1JW85_9FIRM</name>
<dbReference type="InterPro" id="IPR003607">
    <property type="entry name" value="HD/PDEase_dom"/>
</dbReference>
<dbReference type="NCBIfam" id="NF002327">
    <property type="entry name" value="PRK01286.1-2"/>
    <property type="match status" value="1"/>
</dbReference>